<dbReference type="InterPro" id="IPR007829">
    <property type="entry name" value="TM2"/>
</dbReference>
<feature type="transmembrane region" description="Helical" evidence="6">
    <location>
        <begin position="28"/>
        <end position="51"/>
    </location>
</feature>
<dbReference type="RefSeq" id="WP_315997083.1">
    <property type="nucleotide sequence ID" value="NZ_JAWDJT010000002.1"/>
</dbReference>
<keyword evidence="3 6" id="KW-1133">Transmembrane helix</keyword>
<dbReference type="Proteomes" id="UP001250698">
    <property type="component" value="Unassembled WGS sequence"/>
</dbReference>
<evidence type="ECO:0000256" key="1">
    <source>
        <dbReference type="ARBA" id="ARBA00004141"/>
    </source>
</evidence>
<evidence type="ECO:0000256" key="2">
    <source>
        <dbReference type="ARBA" id="ARBA00022692"/>
    </source>
</evidence>
<feature type="domain" description="TM2" evidence="7">
    <location>
        <begin position="2"/>
        <end position="51"/>
    </location>
</feature>
<evidence type="ECO:0000256" key="6">
    <source>
        <dbReference type="SAM" id="Phobius"/>
    </source>
</evidence>
<evidence type="ECO:0000313" key="8">
    <source>
        <dbReference type="EMBL" id="MDU0369591.1"/>
    </source>
</evidence>
<dbReference type="EMBL" id="JAWDJT010000002">
    <property type="protein sequence ID" value="MDU0369591.1"/>
    <property type="molecule type" value="Genomic_DNA"/>
</dbReference>
<keyword evidence="4 6" id="KW-0472">Membrane</keyword>
<feature type="transmembrane region" description="Helical" evidence="6">
    <location>
        <begin position="124"/>
        <end position="143"/>
    </location>
</feature>
<gene>
    <name evidence="8" type="ORF">ROI90_04220</name>
</gene>
<feature type="region of interest" description="Disordered" evidence="5">
    <location>
        <begin position="289"/>
        <end position="323"/>
    </location>
</feature>
<organism evidence="8 9">
    <name type="scientific">Hymenobacter endophyticus</name>
    <dbReference type="NCBI Taxonomy" id="3076335"/>
    <lineage>
        <taxon>Bacteria</taxon>
        <taxon>Pseudomonadati</taxon>
        <taxon>Bacteroidota</taxon>
        <taxon>Cytophagia</taxon>
        <taxon>Cytophagales</taxon>
        <taxon>Hymenobacteraceae</taxon>
        <taxon>Hymenobacter</taxon>
    </lineage>
</organism>
<name>A0ABU3TDX7_9BACT</name>
<comment type="caution">
    <text evidence="8">The sequence shown here is derived from an EMBL/GenBank/DDBJ whole genome shotgun (WGS) entry which is preliminary data.</text>
</comment>
<protein>
    <submittedName>
        <fullName evidence="8">TM2 domain-containing protein</fullName>
    </submittedName>
</protein>
<reference evidence="8 9" key="1">
    <citation type="submission" date="2023-10" db="EMBL/GenBank/DDBJ databases">
        <title>Hymenobacter endophyticus sp. nov., an isolate from the leaf tissues of wheat.</title>
        <authorList>
            <person name="Dai Y."/>
        </authorList>
    </citation>
    <scope>NUCLEOTIDE SEQUENCE [LARGE SCALE GENOMIC DNA]</scope>
    <source>
        <strain evidence="8 9">ZK17L-C2</strain>
    </source>
</reference>
<evidence type="ECO:0000259" key="7">
    <source>
        <dbReference type="Pfam" id="PF05154"/>
    </source>
</evidence>
<keyword evidence="2 6" id="KW-0812">Transmembrane</keyword>
<sequence length="523" mass="56444">MRNKTTAALLAFFLGAFGGQYFYLGRVGAGIACLLFSWTLIPSFIAFYHFIKFLTMSEEAFNLQYNREYFVGMMPMQMQPQGYVPVQPQAYVPMAAPAPVTPRVPAGPSAAQLFGEWLNRNAKVVGAAVAALLIGWGVYAFFIKSNPQADGQKMAAVYCDCEKQYLTAQQDTKQKYVDAQDKSASTKAKFVAELTTIGTEYTACWQRAKELESEKRSAFIGDDNAKDAFDAALTAKLGLWYAGASDNVALLDKALLAQGFSRQSLTPVASLLKSMATSRATADELLAATESGPQVEQTSSLVQSSTTNDTPAFGTDAGEETVGRTGTVSSAKAYFYSTADLADQRKAYCVRGDELVLGETVNNFVQATYTAPATGKTVVGWVKKGDIVVESVVVRSAQATAEEEEAAESAEEANGDLVGTWKGTLGDKPFTLHIERVNGNKLTGWNQVDSNRRPVTGTFTDIREDGSAVAFELALREPGTDKWDGAFELTLASPMSNAAPSFCSGTWTCYKKALTKEVTANKE</sequence>
<evidence type="ECO:0000313" key="9">
    <source>
        <dbReference type="Proteomes" id="UP001250698"/>
    </source>
</evidence>
<evidence type="ECO:0000256" key="5">
    <source>
        <dbReference type="SAM" id="MobiDB-lite"/>
    </source>
</evidence>
<dbReference type="Pfam" id="PF05154">
    <property type="entry name" value="TM2"/>
    <property type="match status" value="1"/>
</dbReference>
<accession>A0ABU3TDX7</accession>
<keyword evidence="9" id="KW-1185">Reference proteome</keyword>
<evidence type="ECO:0000256" key="3">
    <source>
        <dbReference type="ARBA" id="ARBA00022989"/>
    </source>
</evidence>
<feature type="compositionally biased region" description="Polar residues" evidence="5">
    <location>
        <begin position="291"/>
        <end position="310"/>
    </location>
</feature>
<evidence type="ECO:0000256" key="4">
    <source>
        <dbReference type="ARBA" id="ARBA00023136"/>
    </source>
</evidence>
<comment type="subcellular location">
    <subcellularLocation>
        <location evidence="1">Membrane</location>
        <topology evidence="1">Multi-pass membrane protein</topology>
    </subcellularLocation>
</comment>
<proteinExistence type="predicted"/>